<evidence type="ECO:0000313" key="1">
    <source>
        <dbReference type="EMBL" id="JAD21355.1"/>
    </source>
</evidence>
<name>A0A0A8Y827_ARUDO</name>
<proteinExistence type="predicted"/>
<accession>A0A0A8Y827</accession>
<protein>
    <submittedName>
        <fullName evidence="1">Uncharacterized protein</fullName>
    </submittedName>
</protein>
<dbReference type="AlphaFoldDB" id="A0A0A8Y827"/>
<dbReference type="EMBL" id="GBRH01276540">
    <property type="protein sequence ID" value="JAD21355.1"/>
    <property type="molecule type" value="Transcribed_RNA"/>
</dbReference>
<sequence>MLRLLQYQVMLQLKVGNANPSILYWGKHMKLTIQIKDFAFSLKRSAIIQWLLHATVKVKVGNFGVIPILEGSSGVDPFSLIQ</sequence>
<reference evidence="1" key="2">
    <citation type="journal article" date="2015" name="Data Brief">
        <title>Shoot transcriptome of the giant reed, Arundo donax.</title>
        <authorList>
            <person name="Barrero R.A."/>
            <person name="Guerrero F.D."/>
            <person name="Moolhuijzen P."/>
            <person name="Goolsby J.A."/>
            <person name="Tidwell J."/>
            <person name="Bellgard S.E."/>
            <person name="Bellgard M.I."/>
        </authorList>
    </citation>
    <scope>NUCLEOTIDE SEQUENCE</scope>
    <source>
        <tissue evidence="1">Shoot tissue taken approximately 20 cm above the soil surface</tissue>
    </source>
</reference>
<organism evidence="1">
    <name type="scientific">Arundo donax</name>
    <name type="common">Giant reed</name>
    <name type="synonym">Donax arundinaceus</name>
    <dbReference type="NCBI Taxonomy" id="35708"/>
    <lineage>
        <taxon>Eukaryota</taxon>
        <taxon>Viridiplantae</taxon>
        <taxon>Streptophyta</taxon>
        <taxon>Embryophyta</taxon>
        <taxon>Tracheophyta</taxon>
        <taxon>Spermatophyta</taxon>
        <taxon>Magnoliopsida</taxon>
        <taxon>Liliopsida</taxon>
        <taxon>Poales</taxon>
        <taxon>Poaceae</taxon>
        <taxon>PACMAD clade</taxon>
        <taxon>Arundinoideae</taxon>
        <taxon>Arundineae</taxon>
        <taxon>Arundo</taxon>
    </lineage>
</organism>
<reference evidence="1" key="1">
    <citation type="submission" date="2014-09" db="EMBL/GenBank/DDBJ databases">
        <authorList>
            <person name="Magalhaes I.L.F."/>
            <person name="Oliveira U."/>
            <person name="Santos F.R."/>
            <person name="Vidigal T.H.D.A."/>
            <person name="Brescovit A.D."/>
            <person name="Santos A.J."/>
        </authorList>
    </citation>
    <scope>NUCLEOTIDE SEQUENCE</scope>
    <source>
        <tissue evidence="1">Shoot tissue taken approximately 20 cm above the soil surface</tissue>
    </source>
</reference>